<keyword evidence="2" id="KW-1185">Reference proteome</keyword>
<dbReference type="Proteomes" id="UP001055072">
    <property type="component" value="Unassembled WGS sequence"/>
</dbReference>
<evidence type="ECO:0000313" key="2">
    <source>
        <dbReference type="Proteomes" id="UP001055072"/>
    </source>
</evidence>
<evidence type="ECO:0000313" key="1">
    <source>
        <dbReference type="EMBL" id="KAI0087305.1"/>
    </source>
</evidence>
<sequence length="253" mass="27973">MSTQLTNTTDGSIPDAAMRAFIVNNVLGPEYFAVIIFVLLYGMSTVQAILYFQRSQEDHWVRKCTIVAAWLLNTALVSIIIYSGFCSLVSSAFGIPSTITSAKSWTLAMWYLLAGISDLMVYSVMIHIVWTMAGKKIWLLCALVTPSVPGFAGILAYTYISLNDPSATSKKSNAWTWYLPYIAHAIIDVVLCVALTTKLIKMHTGFKNSNFVIRILVMWSVNSGFLASTLIITSIILYAVDPQSSRLPEEDSE</sequence>
<reference evidence="1" key="1">
    <citation type="journal article" date="2021" name="Environ. Microbiol.">
        <title>Gene family expansions and transcriptome signatures uncover fungal adaptations to wood decay.</title>
        <authorList>
            <person name="Hage H."/>
            <person name="Miyauchi S."/>
            <person name="Viragh M."/>
            <person name="Drula E."/>
            <person name="Min B."/>
            <person name="Chaduli D."/>
            <person name="Navarro D."/>
            <person name="Favel A."/>
            <person name="Norest M."/>
            <person name="Lesage-Meessen L."/>
            <person name="Balint B."/>
            <person name="Merenyi Z."/>
            <person name="de Eugenio L."/>
            <person name="Morin E."/>
            <person name="Martinez A.T."/>
            <person name="Baldrian P."/>
            <person name="Stursova M."/>
            <person name="Martinez M.J."/>
            <person name="Novotny C."/>
            <person name="Magnuson J.K."/>
            <person name="Spatafora J.W."/>
            <person name="Maurice S."/>
            <person name="Pangilinan J."/>
            <person name="Andreopoulos W."/>
            <person name="LaButti K."/>
            <person name="Hundley H."/>
            <person name="Na H."/>
            <person name="Kuo A."/>
            <person name="Barry K."/>
            <person name="Lipzen A."/>
            <person name="Henrissat B."/>
            <person name="Riley R."/>
            <person name="Ahrendt S."/>
            <person name="Nagy L.G."/>
            <person name="Grigoriev I.V."/>
            <person name="Martin F."/>
            <person name="Rosso M.N."/>
        </authorList>
    </citation>
    <scope>NUCLEOTIDE SEQUENCE</scope>
    <source>
        <strain evidence="1">CBS 384.51</strain>
    </source>
</reference>
<organism evidence="1 2">
    <name type="scientific">Irpex rosettiformis</name>
    <dbReference type="NCBI Taxonomy" id="378272"/>
    <lineage>
        <taxon>Eukaryota</taxon>
        <taxon>Fungi</taxon>
        <taxon>Dikarya</taxon>
        <taxon>Basidiomycota</taxon>
        <taxon>Agaricomycotina</taxon>
        <taxon>Agaricomycetes</taxon>
        <taxon>Polyporales</taxon>
        <taxon>Irpicaceae</taxon>
        <taxon>Irpex</taxon>
    </lineage>
</organism>
<gene>
    <name evidence="1" type="ORF">BDY19DRAFT_244850</name>
</gene>
<proteinExistence type="predicted"/>
<dbReference type="EMBL" id="MU274918">
    <property type="protein sequence ID" value="KAI0087305.1"/>
    <property type="molecule type" value="Genomic_DNA"/>
</dbReference>
<accession>A0ACB8TZ68</accession>
<protein>
    <submittedName>
        <fullName evidence="1">Uncharacterized protein</fullName>
    </submittedName>
</protein>
<name>A0ACB8TZ68_9APHY</name>
<comment type="caution">
    <text evidence="1">The sequence shown here is derived from an EMBL/GenBank/DDBJ whole genome shotgun (WGS) entry which is preliminary data.</text>
</comment>